<keyword evidence="3" id="KW-1185">Reference proteome</keyword>
<feature type="region of interest" description="Disordered" evidence="1">
    <location>
        <begin position="143"/>
        <end position="179"/>
    </location>
</feature>
<dbReference type="Proteomes" id="UP001085076">
    <property type="component" value="Miscellaneous, Linkage group lg02"/>
</dbReference>
<evidence type="ECO:0000313" key="3">
    <source>
        <dbReference type="Proteomes" id="UP001085076"/>
    </source>
</evidence>
<dbReference type="OrthoDB" id="1625833at2759"/>
<comment type="caution">
    <text evidence="2">The sequence shown here is derived from an EMBL/GenBank/DDBJ whole genome shotgun (WGS) entry which is preliminary data.</text>
</comment>
<dbReference type="AlphaFoldDB" id="A0A9D5D027"/>
<proteinExistence type="predicted"/>
<evidence type="ECO:0000313" key="2">
    <source>
        <dbReference type="EMBL" id="KAJ0982169.1"/>
    </source>
</evidence>
<sequence>MPVITGKEPGEWAISDRNPQDPLADDISVDVDATDEFLEGDFIELNDLCSLASSSPNSDNSINMLDSDEYFDVDALLRDLESESGLDMREEHIDCVSTFVRSDQAISRSSPTGSLSIRSHTLMVEERTSPISILGNGLVSTSTPSLLSPDPQCSRAASTCDTSQGNQNLTEKADGSPTRPVSWELRDFGVLEILICDVLSPATTFSFIFEIDTITNLYSQPSTG</sequence>
<evidence type="ECO:0000256" key="1">
    <source>
        <dbReference type="SAM" id="MobiDB-lite"/>
    </source>
</evidence>
<dbReference type="EMBL" id="JAGGNH010000002">
    <property type="protein sequence ID" value="KAJ0982169.1"/>
    <property type="molecule type" value="Genomic_DNA"/>
</dbReference>
<gene>
    <name evidence="2" type="ORF">J5N97_010424</name>
</gene>
<organism evidence="2 3">
    <name type="scientific">Dioscorea zingiberensis</name>
    <dbReference type="NCBI Taxonomy" id="325984"/>
    <lineage>
        <taxon>Eukaryota</taxon>
        <taxon>Viridiplantae</taxon>
        <taxon>Streptophyta</taxon>
        <taxon>Embryophyta</taxon>
        <taxon>Tracheophyta</taxon>
        <taxon>Spermatophyta</taxon>
        <taxon>Magnoliopsida</taxon>
        <taxon>Liliopsida</taxon>
        <taxon>Dioscoreales</taxon>
        <taxon>Dioscoreaceae</taxon>
        <taxon>Dioscorea</taxon>
    </lineage>
</organism>
<feature type="region of interest" description="Disordered" evidence="1">
    <location>
        <begin position="1"/>
        <end position="21"/>
    </location>
</feature>
<accession>A0A9D5D027</accession>
<feature type="compositionally biased region" description="Polar residues" evidence="1">
    <location>
        <begin position="155"/>
        <end position="170"/>
    </location>
</feature>
<reference evidence="2" key="1">
    <citation type="submission" date="2021-03" db="EMBL/GenBank/DDBJ databases">
        <authorList>
            <person name="Li Z."/>
            <person name="Yang C."/>
        </authorList>
    </citation>
    <scope>NUCLEOTIDE SEQUENCE</scope>
    <source>
        <strain evidence="2">Dzin_1.0</strain>
        <tissue evidence="2">Leaf</tissue>
    </source>
</reference>
<reference evidence="2" key="2">
    <citation type="journal article" date="2022" name="Hortic Res">
        <title>The genome of Dioscorea zingiberensis sheds light on the biosynthesis, origin and evolution of the medicinally important diosgenin saponins.</title>
        <authorList>
            <person name="Li Y."/>
            <person name="Tan C."/>
            <person name="Li Z."/>
            <person name="Guo J."/>
            <person name="Li S."/>
            <person name="Chen X."/>
            <person name="Wang C."/>
            <person name="Dai X."/>
            <person name="Yang H."/>
            <person name="Song W."/>
            <person name="Hou L."/>
            <person name="Xu J."/>
            <person name="Tong Z."/>
            <person name="Xu A."/>
            <person name="Yuan X."/>
            <person name="Wang W."/>
            <person name="Yang Q."/>
            <person name="Chen L."/>
            <person name="Sun Z."/>
            <person name="Wang K."/>
            <person name="Pan B."/>
            <person name="Chen J."/>
            <person name="Bao Y."/>
            <person name="Liu F."/>
            <person name="Qi X."/>
            <person name="Gang D.R."/>
            <person name="Wen J."/>
            <person name="Li J."/>
        </authorList>
    </citation>
    <scope>NUCLEOTIDE SEQUENCE</scope>
    <source>
        <strain evidence="2">Dzin_1.0</strain>
    </source>
</reference>
<protein>
    <submittedName>
        <fullName evidence="2">Uncharacterized protein</fullName>
    </submittedName>
</protein>
<name>A0A9D5D027_9LILI</name>